<name>A0A1H8U4C9_9EURY</name>
<dbReference type="Proteomes" id="UP000198775">
    <property type="component" value="Unassembled WGS sequence"/>
</dbReference>
<dbReference type="Pfam" id="PF00725">
    <property type="entry name" value="3HCDH"/>
    <property type="match status" value="1"/>
</dbReference>
<dbReference type="GO" id="GO:0016616">
    <property type="term" value="F:oxidoreductase activity, acting on the CH-OH group of donors, NAD or NADP as acceptor"/>
    <property type="evidence" value="ECO:0007669"/>
    <property type="project" value="InterPro"/>
</dbReference>
<evidence type="ECO:0000313" key="3">
    <source>
        <dbReference type="Proteomes" id="UP000198775"/>
    </source>
</evidence>
<organism evidence="2 3">
    <name type="scientific">Halorientalis persicus</name>
    <dbReference type="NCBI Taxonomy" id="1367881"/>
    <lineage>
        <taxon>Archaea</taxon>
        <taxon>Methanobacteriati</taxon>
        <taxon>Methanobacteriota</taxon>
        <taxon>Stenosarchaea group</taxon>
        <taxon>Halobacteria</taxon>
        <taxon>Halobacteriales</taxon>
        <taxon>Haloarculaceae</taxon>
        <taxon>Halorientalis</taxon>
    </lineage>
</organism>
<proteinExistence type="predicted"/>
<dbReference type="OrthoDB" id="39812at2157"/>
<dbReference type="GO" id="GO:0006631">
    <property type="term" value="P:fatty acid metabolic process"/>
    <property type="evidence" value="ECO:0007669"/>
    <property type="project" value="InterPro"/>
</dbReference>
<evidence type="ECO:0000313" key="2">
    <source>
        <dbReference type="EMBL" id="SEO97927.1"/>
    </source>
</evidence>
<accession>A0A1H8U4C9</accession>
<dbReference type="SUPFAM" id="SSF48179">
    <property type="entry name" value="6-phosphogluconate dehydrogenase C-terminal domain-like"/>
    <property type="match status" value="1"/>
</dbReference>
<dbReference type="InterPro" id="IPR008927">
    <property type="entry name" value="6-PGluconate_DH-like_C_sf"/>
</dbReference>
<dbReference type="EMBL" id="FOCX01000025">
    <property type="protein sequence ID" value="SEO97927.1"/>
    <property type="molecule type" value="Genomic_DNA"/>
</dbReference>
<dbReference type="Gene3D" id="1.10.1040.10">
    <property type="entry name" value="N-(1-d-carboxylethyl)-l-norvaline Dehydrogenase, domain 2"/>
    <property type="match status" value="1"/>
</dbReference>
<keyword evidence="3" id="KW-1185">Reference proteome</keyword>
<dbReference type="RefSeq" id="WP_170845489.1">
    <property type="nucleotide sequence ID" value="NZ_FOCX01000025.1"/>
</dbReference>
<protein>
    <submittedName>
        <fullName evidence="2">3-hydroxyacyl-CoA dehydrogenase, C-terminal domain</fullName>
    </submittedName>
</protein>
<feature type="domain" description="3-hydroxyacyl-CoA dehydrogenase C-terminal" evidence="1">
    <location>
        <begin position="33"/>
        <end position="94"/>
    </location>
</feature>
<reference evidence="3" key="1">
    <citation type="submission" date="2016-10" db="EMBL/GenBank/DDBJ databases">
        <authorList>
            <person name="Varghese N."/>
            <person name="Submissions S."/>
        </authorList>
    </citation>
    <scope>NUCLEOTIDE SEQUENCE [LARGE SCALE GENOMIC DNA]</scope>
    <source>
        <strain evidence="3">IBRC-M 10043</strain>
    </source>
</reference>
<gene>
    <name evidence="2" type="ORF">SAMN05216388_102548</name>
</gene>
<dbReference type="InterPro" id="IPR013328">
    <property type="entry name" value="6PGD_dom2"/>
</dbReference>
<dbReference type="InterPro" id="IPR006108">
    <property type="entry name" value="3HC_DH_C"/>
</dbReference>
<sequence length="110" mass="12277">MLTETRWGYYDYTDRHEPDIPADAGQGFDTLLVWTPFVNEAAKLVENDVVTAAEIDTGARLGGNWPEGPLDKCDEGGANVILRKLTEVATRHDRRTNSPKGSTVTCWVRR</sequence>
<evidence type="ECO:0000259" key="1">
    <source>
        <dbReference type="Pfam" id="PF00725"/>
    </source>
</evidence>
<dbReference type="AlphaFoldDB" id="A0A1H8U4C9"/>